<dbReference type="AlphaFoldDB" id="F5XVL4"/>
<feature type="compositionally biased region" description="Basic and acidic residues" evidence="1">
    <location>
        <begin position="122"/>
        <end position="131"/>
    </location>
</feature>
<feature type="chain" id="PRO_5003334724" evidence="2">
    <location>
        <begin position="21"/>
        <end position="143"/>
    </location>
</feature>
<dbReference type="KEGG" id="rta:Rta_05140"/>
<accession>F5XVL4</accession>
<feature type="compositionally biased region" description="Gly residues" evidence="1">
    <location>
        <begin position="97"/>
        <end position="108"/>
    </location>
</feature>
<dbReference type="STRING" id="365046.Rta_05140"/>
<keyword evidence="4" id="KW-1185">Reference proteome</keyword>
<gene>
    <name evidence="3" type="ordered locus">Rta_05140</name>
</gene>
<dbReference type="HOGENOM" id="CLU_1804626_0_0_4"/>
<evidence type="ECO:0000256" key="1">
    <source>
        <dbReference type="SAM" id="MobiDB-lite"/>
    </source>
</evidence>
<name>F5XVL4_RAMTT</name>
<proteinExistence type="predicted"/>
<evidence type="ECO:0000313" key="4">
    <source>
        <dbReference type="Proteomes" id="UP000008385"/>
    </source>
</evidence>
<dbReference type="OrthoDB" id="9914194at2"/>
<reference evidence="4" key="1">
    <citation type="submission" date="2006-01" db="EMBL/GenBank/DDBJ databases">
        <title>Genome of the cyst-dividing bacterium Ramlibacter tataouinensis.</title>
        <authorList>
            <person name="Barakat M."/>
            <person name="Ortet P."/>
            <person name="De Luca G."/>
            <person name="Jourlin-Castelli C."/>
            <person name="Ansaldi M."/>
            <person name="Py B."/>
            <person name="Fichant G."/>
            <person name="Coutinho P."/>
            <person name="Voulhoux R."/>
            <person name="Bastien O."/>
            <person name="Roy S."/>
            <person name="Marechal E."/>
            <person name="Henrissat B."/>
            <person name="Quentin Y."/>
            <person name="Noirot P."/>
            <person name="Filloux A."/>
            <person name="Mejean V."/>
            <person name="DuBow M."/>
            <person name="Barras F."/>
            <person name="Heulin T."/>
        </authorList>
    </citation>
    <scope>NUCLEOTIDE SEQUENCE [LARGE SCALE GENOMIC DNA]</scope>
    <source>
        <strain evidence="4">ATCC BAA-407 / DSM 14655 / LMG 21543 / TTB310</strain>
    </source>
</reference>
<feature type="region of interest" description="Disordered" evidence="1">
    <location>
        <begin position="23"/>
        <end position="143"/>
    </location>
</feature>
<feature type="compositionally biased region" description="Low complexity" evidence="1">
    <location>
        <begin position="109"/>
        <end position="121"/>
    </location>
</feature>
<dbReference type="Proteomes" id="UP000008385">
    <property type="component" value="Chromosome"/>
</dbReference>
<dbReference type="RefSeq" id="WP_013899823.1">
    <property type="nucleotide sequence ID" value="NC_015677.1"/>
</dbReference>
<reference evidence="3 4" key="2">
    <citation type="journal article" date="2011" name="PLoS ONE">
        <title>The Cyst-Dividing Bacterium Ramlibacter tataouinensis TTB310 Genome Reveals a Well-Stocked Toolbox for Adaptation to a Desert Environment.</title>
        <authorList>
            <person name="De Luca G."/>
            <person name="Barakat M."/>
            <person name="Ortet P."/>
            <person name="Fochesato S."/>
            <person name="Jourlin-Castelli C."/>
            <person name="Ansaldi M."/>
            <person name="Py B."/>
            <person name="Fichant G."/>
            <person name="Coutinho P.M."/>
            <person name="Voulhoux R."/>
            <person name="Bastien O."/>
            <person name="Marechal E."/>
            <person name="Henrissat B."/>
            <person name="Quentin Y."/>
            <person name="Noirot P."/>
            <person name="Filloux A."/>
            <person name="Mejean V."/>
            <person name="Dubow M.S."/>
            <person name="Barras F."/>
            <person name="Barbe V."/>
            <person name="Weissenbach J."/>
            <person name="Mihalcescu I."/>
            <person name="Vermeglio A."/>
            <person name="Achouak W."/>
            <person name="Heulin T."/>
        </authorList>
    </citation>
    <scope>NUCLEOTIDE SEQUENCE [LARGE SCALE GENOMIC DNA]</scope>
    <source>
        <strain evidence="4">ATCC BAA-407 / DSM 14655 / LMG 21543 / TTB310</strain>
    </source>
</reference>
<sequence length="143" mass="14490">MKLSPILIAAALAFGGSAIAQTRDSGSQAAGQRTTAGGVVDKGVQGAKRAGQATKRGAQRAASATGNVARRGADRMRSTGQALENRLPPAPQQAQRSGGGSGELGTMGAGPADGRTAGAGADDSRRQRMDDAYGSWRRQQGQR</sequence>
<feature type="compositionally biased region" description="Polar residues" evidence="1">
    <location>
        <begin position="23"/>
        <end position="35"/>
    </location>
</feature>
<keyword evidence="2" id="KW-0732">Signal</keyword>
<protein>
    <submittedName>
        <fullName evidence="3">Uncharacterized protein</fullName>
    </submittedName>
</protein>
<evidence type="ECO:0000256" key="2">
    <source>
        <dbReference type="SAM" id="SignalP"/>
    </source>
</evidence>
<evidence type="ECO:0000313" key="3">
    <source>
        <dbReference type="EMBL" id="AEG91590.1"/>
    </source>
</evidence>
<organism evidence="3 4">
    <name type="scientific">Ramlibacter tataouinensis (strain ATCC BAA-407 / DSM 14655 / LMG 21543 / TTB310)</name>
    <dbReference type="NCBI Taxonomy" id="365046"/>
    <lineage>
        <taxon>Bacteria</taxon>
        <taxon>Pseudomonadati</taxon>
        <taxon>Pseudomonadota</taxon>
        <taxon>Betaproteobacteria</taxon>
        <taxon>Burkholderiales</taxon>
        <taxon>Comamonadaceae</taxon>
        <taxon>Ramlibacter</taxon>
    </lineage>
</organism>
<dbReference type="EMBL" id="CP000245">
    <property type="protein sequence ID" value="AEG91590.1"/>
    <property type="molecule type" value="Genomic_DNA"/>
</dbReference>
<feature type="signal peptide" evidence="2">
    <location>
        <begin position="1"/>
        <end position="20"/>
    </location>
</feature>